<dbReference type="EMBL" id="CADCVR010000060">
    <property type="protein sequence ID" value="CAA9499487.1"/>
    <property type="molecule type" value="Genomic_DNA"/>
</dbReference>
<accession>A0A6J4SNS7</accession>
<evidence type="ECO:0008006" key="2">
    <source>
        <dbReference type="Google" id="ProtNLM"/>
    </source>
</evidence>
<evidence type="ECO:0000313" key="1">
    <source>
        <dbReference type="EMBL" id="CAA9499487.1"/>
    </source>
</evidence>
<name>A0A6J4SNS7_9ACTN</name>
<sequence length="121" mass="12934">MSSPLQITLDAGLSAVHPGDQVTGRVRATYVTKVRRVWLRLALVERTADIVHVAQVAEEVALATGPLTEVAELPFSVLLPAGAFPGGETPPHGRVGWELRAWADVPGRDPEAVAPLRVAMR</sequence>
<protein>
    <recommendedName>
        <fullName evidence="2">Arrestin-like N-terminal domain-containing protein</fullName>
    </recommendedName>
</protein>
<proteinExistence type="predicted"/>
<gene>
    <name evidence="1" type="ORF">AVDCRST_MAG53-1854</name>
</gene>
<dbReference type="AlphaFoldDB" id="A0A6J4SNS7"/>
<organism evidence="1">
    <name type="scientific">uncultured Solirubrobacteraceae bacterium</name>
    <dbReference type="NCBI Taxonomy" id="1162706"/>
    <lineage>
        <taxon>Bacteria</taxon>
        <taxon>Bacillati</taxon>
        <taxon>Actinomycetota</taxon>
        <taxon>Thermoleophilia</taxon>
        <taxon>Solirubrobacterales</taxon>
        <taxon>Solirubrobacteraceae</taxon>
        <taxon>environmental samples</taxon>
    </lineage>
</organism>
<reference evidence="1" key="1">
    <citation type="submission" date="2020-02" db="EMBL/GenBank/DDBJ databases">
        <authorList>
            <person name="Meier V. D."/>
        </authorList>
    </citation>
    <scope>NUCLEOTIDE SEQUENCE</scope>
    <source>
        <strain evidence="1">AVDCRST_MAG53</strain>
    </source>
</reference>